<dbReference type="RefSeq" id="WP_322607557.1">
    <property type="nucleotide sequence ID" value="NZ_JARVCO010000004.1"/>
</dbReference>
<evidence type="ECO:0008006" key="3">
    <source>
        <dbReference type="Google" id="ProtNLM"/>
    </source>
</evidence>
<dbReference type="Proteomes" id="UP001290861">
    <property type="component" value="Unassembled WGS sequence"/>
</dbReference>
<name>A0ABU5MU48_9BACT</name>
<reference evidence="1 2" key="1">
    <citation type="journal article" date="2024" name="Appl. Environ. Microbiol.">
        <title>Pontiella agarivorans sp. nov., a novel marine anaerobic bacterium capable of degrading macroalgal polysaccharides and fixing nitrogen.</title>
        <authorList>
            <person name="Liu N."/>
            <person name="Kivenson V."/>
            <person name="Peng X."/>
            <person name="Cui Z."/>
            <person name="Lankiewicz T.S."/>
            <person name="Gosselin K.M."/>
            <person name="English C.J."/>
            <person name="Blair E.M."/>
            <person name="O'Malley M.A."/>
            <person name="Valentine D.L."/>
        </authorList>
    </citation>
    <scope>NUCLEOTIDE SEQUENCE [LARGE SCALE GENOMIC DNA]</scope>
    <source>
        <strain evidence="1 2">NLcol2</strain>
    </source>
</reference>
<gene>
    <name evidence="1" type="ORF">P9H32_03880</name>
</gene>
<organism evidence="1 2">
    <name type="scientific">Pontiella agarivorans</name>
    <dbReference type="NCBI Taxonomy" id="3038953"/>
    <lineage>
        <taxon>Bacteria</taxon>
        <taxon>Pseudomonadati</taxon>
        <taxon>Kiritimatiellota</taxon>
        <taxon>Kiritimatiellia</taxon>
        <taxon>Kiritimatiellales</taxon>
        <taxon>Pontiellaceae</taxon>
        <taxon>Pontiella</taxon>
    </lineage>
</organism>
<comment type="caution">
    <text evidence="1">The sequence shown here is derived from an EMBL/GenBank/DDBJ whole genome shotgun (WGS) entry which is preliminary data.</text>
</comment>
<evidence type="ECO:0000313" key="2">
    <source>
        <dbReference type="Proteomes" id="UP001290861"/>
    </source>
</evidence>
<dbReference type="EMBL" id="JARVCO010000004">
    <property type="protein sequence ID" value="MDZ8117754.1"/>
    <property type="molecule type" value="Genomic_DNA"/>
</dbReference>
<evidence type="ECO:0000313" key="1">
    <source>
        <dbReference type="EMBL" id="MDZ8117754.1"/>
    </source>
</evidence>
<proteinExistence type="predicted"/>
<accession>A0ABU5MU48</accession>
<protein>
    <recommendedName>
        <fullName evidence="3">Glycosyltransferase family 1 protein</fullName>
    </recommendedName>
</protein>
<keyword evidence="2" id="KW-1185">Reference proteome</keyword>
<sequence>MKMLMYNFVGNPDSGDDLNELCQLSWDEGTVMCARHAWVWPLYCQLKMKGLPVSFSYELQADAVNFVHAQVARVILSPSELNKYFVVIIRADYRSFPFGRFEIVQNKHCAAGSRRIYMPHYPQPGLLPRMKDRTRVENVCFSGQPNNFCIDKDRLGKDLEKLGCKLVFRDCGEWQDMREVDVLLGIRSLSKRKYHSKPPTKLFNAWQSRIPFIGGYDSAYEQVGRPEIDFLRVSTYPELLDAVSQLKKNSELYNRIVESGLKRGEHFTAESTTYRWINFIEENVVPAFNHWNIHERSISQGIKKRLYAMDKWYHRMRGLGC</sequence>